<protein>
    <recommendedName>
        <fullName evidence="3">Reverse transcriptase domain-containing protein</fullName>
    </recommendedName>
</protein>
<gene>
    <name evidence="1" type="ORF">C2845_PM09G19480</name>
</gene>
<keyword evidence="2" id="KW-1185">Reference proteome</keyword>
<evidence type="ECO:0008006" key="3">
    <source>
        <dbReference type="Google" id="ProtNLM"/>
    </source>
</evidence>
<name>A0A3L6S0S5_PANMI</name>
<dbReference type="AlphaFoldDB" id="A0A3L6S0S5"/>
<organism evidence="1 2">
    <name type="scientific">Panicum miliaceum</name>
    <name type="common">Proso millet</name>
    <name type="synonym">Broomcorn millet</name>
    <dbReference type="NCBI Taxonomy" id="4540"/>
    <lineage>
        <taxon>Eukaryota</taxon>
        <taxon>Viridiplantae</taxon>
        <taxon>Streptophyta</taxon>
        <taxon>Embryophyta</taxon>
        <taxon>Tracheophyta</taxon>
        <taxon>Spermatophyta</taxon>
        <taxon>Magnoliopsida</taxon>
        <taxon>Liliopsida</taxon>
        <taxon>Poales</taxon>
        <taxon>Poaceae</taxon>
        <taxon>PACMAD clade</taxon>
        <taxon>Panicoideae</taxon>
        <taxon>Panicodae</taxon>
        <taxon>Paniceae</taxon>
        <taxon>Panicinae</taxon>
        <taxon>Panicum</taxon>
        <taxon>Panicum sect. Panicum</taxon>
    </lineage>
</organism>
<reference evidence="2" key="1">
    <citation type="journal article" date="2019" name="Nat. Commun.">
        <title>The genome of broomcorn millet.</title>
        <authorList>
            <person name="Zou C."/>
            <person name="Miki D."/>
            <person name="Li D."/>
            <person name="Tang Q."/>
            <person name="Xiao L."/>
            <person name="Rajput S."/>
            <person name="Deng P."/>
            <person name="Jia W."/>
            <person name="Huang R."/>
            <person name="Zhang M."/>
            <person name="Sun Y."/>
            <person name="Hu J."/>
            <person name="Fu X."/>
            <person name="Schnable P.S."/>
            <person name="Li F."/>
            <person name="Zhang H."/>
            <person name="Feng B."/>
            <person name="Zhu X."/>
            <person name="Liu R."/>
            <person name="Schnable J.C."/>
            <person name="Zhu J.-K."/>
            <person name="Zhang H."/>
        </authorList>
    </citation>
    <scope>NUCLEOTIDE SEQUENCE [LARGE SCALE GENOMIC DNA]</scope>
</reference>
<dbReference type="Proteomes" id="UP000275267">
    <property type="component" value="Unassembled WGS sequence"/>
</dbReference>
<evidence type="ECO:0000313" key="1">
    <source>
        <dbReference type="EMBL" id="RLN12833.1"/>
    </source>
</evidence>
<accession>A0A3L6S0S5</accession>
<comment type="caution">
    <text evidence="1">The sequence shown here is derived from an EMBL/GenBank/DDBJ whole genome shotgun (WGS) entry which is preliminary data.</text>
</comment>
<proteinExistence type="predicted"/>
<dbReference type="OrthoDB" id="680809at2759"/>
<dbReference type="EMBL" id="PQIB02000006">
    <property type="protein sequence ID" value="RLN12833.1"/>
    <property type="molecule type" value="Genomic_DNA"/>
</dbReference>
<evidence type="ECO:0000313" key="2">
    <source>
        <dbReference type="Proteomes" id="UP000275267"/>
    </source>
</evidence>
<sequence length="62" mass="6990">MANRPRLILDDIISEEQNAFVPGRLITDNVLIAYECCHYLRNKKGKTGSCAIKLGMMKAYDS</sequence>
<dbReference type="STRING" id="4540.A0A3L6S0S5"/>